<keyword evidence="1" id="KW-0732">Signal</keyword>
<protein>
    <recommendedName>
        <fullName evidence="4">TolB-like protein</fullName>
    </recommendedName>
</protein>
<dbReference type="Proteomes" id="UP000240572">
    <property type="component" value="Unassembled WGS sequence"/>
</dbReference>
<dbReference type="OrthoDB" id="684294at2"/>
<evidence type="ECO:0000313" key="2">
    <source>
        <dbReference type="EMBL" id="PSK93549.1"/>
    </source>
</evidence>
<reference evidence="2 3" key="1">
    <citation type="submission" date="2018-03" db="EMBL/GenBank/DDBJ databases">
        <title>Genomic Encyclopedia of Type Strains, Phase III (KMG-III): the genomes of soil and plant-associated and newly described type strains.</title>
        <authorList>
            <person name="Whitman W."/>
        </authorList>
    </citation>
    <scope>NUCLEOTIDE SEQUENCE [LARGE SCALE GENOMIC DNA]</scope>
    <source>
        <strain evidence="2 3">CGMCC 1.12700</strain>
    </source>
</reference>
<dbReference type="PROSITE" id="PS51257">
    <property type="entry name" value="PROKAR_LIPOPROTEIN"/>
    <property type="match status" value="1"/>
</dbReference>
<feature type="chain" id="PRO_5015156510" description="TolB-like protein" evidence="1">
    <location>
        <begin position="22"/>
        <end position="469"/>
    </location>
</feature>
<gene>
    <name evidence="2" type="ORF">B0I18_102519</name>
</gene>
<sequence length="469" mass="52431">MQRLVLAVLLFTLIACSRTPAGSDRLVIALDPAEGVSCIKNMELLHANANIPPITFVFAAQYRKDSAEIIRSLSLRDYDATYTWSDSLFHLRSMQGHSALNLVSSNGDTRFRKQLKLFTQEDVINLQRHRAPVSDTLLLPEQVAHNAYETMLTDGSRLYFCDAQKKKIDVVSLPDGKYQKTFTVGRQDVEAAFDLALGKGAYALHKKALASLNTPDQEVLQYCSLSGNGLVAVAAYACLAAAGGADTAVTRFYAVHTFGDSAVGTMVFPGMPLLHKTFLQDPGEQIRCVPAVHYYKGACFAGIRKADTVKSLHGNRFLAKLSPEQGRLRFLEIFDYPMPDIYRNDDHALPLFDKAYCMLPLASKMYSLEGQAPVDIRGLTFNAGPDLPAPPDKYIAEFRTGADQVTLIYYVTAQRQYHLLRYDLKKGLILFDQIIPSGTQKPVIDPKDNNYVYYRVKDNLVVRQHHRFF</sequence>
<name>A0A2P8D8L0_9BACT</name>
<evidence type="ECO:0000256" key="1">
    <source>
        <dbReference type="SAM" id="SignalP"/>
    </source>
</evidence>
<accession>A0A2P8D8L0</accession>
<feature type="signal peptide" evidence="1">
    <location>
        <begin position="1"/>
        <end position="21"/>
    </location>
</feature>
<proteinExistence type="predicted"/>
<dbReference type="AlphaFoldDB" id="A0A2P8D8L0"/>
<keyword evidence="3" id="KW-1185">Reference proteome</keyword>
<evidence type="ECO:0008006" key="4">
    <source>
        <dbReference type="Google" id="ProtNLM"/>
    </source>
</evidence>
<dbReference type="EMBL" id="PYGD01000002">
    <property type="protein sequence ID" value="PSK93549.1"/>
    <property type="molecule type" value="Genomic_DNA"/>
</dbReference>
<evidence type="ECO:0000313" key="3">
    <source>
        <dbReference type="Proteomes" id="UP000240572"/>
    </source>
</evidence>
<comment type="caution">
    <text evidence="2">The sequence shown here is derived from an EMBL/GenBank/DDBJ whole genome shotgun (WGS) entry which is preliminary data.</text>
</comment>
<organism evidence="2 3">
    <name type="scientific">Taibaiella chishuiensis</name>
    <dbReference type="NCBI Taxonomy" id="1434707"/>
    <lineage>
        <taxon>Bacteria</taxon>
        <taxon>Pseudomonadati</taxon>
        <taxon>Bacteroidota</taxon>
        <taxon>Chitinophagia</taxon>
        <taxon>Chitinophagales</taxon>
        <taxon>Chitinophagaceae</taxon>
        <taxon>Taibaiella</taxon>
    </lineage>
</organism>
<dbReference type="RefSeq" id="WP_106522544.1">
    <property type="nucleotide sequence ID" value="NZ_PYGD01000002.1"/>
</dbReference>